<dbReference type="EMBL" id="AMCI01006073">
    <property type="protein sequence ID" value="EJW94975.1"/>
    <property type="molecule type" value="Genomic_DNA"/>
</dbReference>
<gene>
    <name evidence="1" type="ORF">EVA_16918</name>
</gene>
<comment type="caution">
    <text evidence="1">The sequence shown here is derived from an EMBL/GenBank/DDBJ whole genome shotgun (WGS) entry which is preliminary data.</text>
</comment>
<name>J9C579_9ZZZZ</name>
<accession>J9C579</accession>
<reference evidence="1" key="1">
    <citation type="journal article" date="2012" name="PLoS ONE">
        <title>Gene sets for utilization of primary and secondary nutrition supplies in the distal gut of endangered iberian lynx.</title>
        <authorList>
            <person name="Alcaide M."/>
            <person name="Messina E."/>
            <person name="Richter M."/>
            <person name="Bargiela R."/>
            <person name="Peplies J."/>
            <person name="Huws S.A."/>
            <person name="Newbold C.J."/>
            <person name="Golyshin P.N."/>
            <person name="Simon M.A."/>
            <person name="Lopez G."/>
            <person name="Yakimov M.M."/>
            <person name="Ferrer M."/>
        </authorList>
    </citation>
    <scope>NUCLEOTIDE SEQUENCE</scope>
</reference>
<sequence length="191" mass="22135">MQNNILKITGVSLALISVAGCSDWLTPEPSKGYDQYDYYNNQVIYPGDYEKKWEDLRAWKETPGLPQTFVWFDSWSGASNTGNESMRALPDSVTLIGYWGLHAADTSKFDLSETRKEDKRITQEVKGTKVVVTFFARFWGEGLPKSRCPHWYVEGGNDYNYDQSMSFKQDEEELRPYIRRYAEDIYQACID</sequence>
<dbReference type="Pfam" id="PF16141">
    <property type="entry name" value="GH18_BT1044-like"/>
    <property type="match status" value="1"/>
</dbReference>
<protein>
    <submittedName>
        <fullName evidence="1">Endo-beta-N-acetylglucosaminidase</fullName>
    </submittedName>
</protein>
<evidence type="ECO:0000313" key="1">
    <source>
        <dbReference type="EMBL" id="EJW94975.1"/>
    </source>
</evidence>
<dbReference type="AlphaFoldDB" id="J9C579"/>
<feature type="non-terminal residue" evidence="1">
    <location>
        <position position="191"/>
    </location>
</feature>
<dbReference type="InterPro" id="IPR032320">
    <property type="entry name" value="GH18_BT1044-like"/>
</dbReference>
<dbReference type="PROSITE" id="PS51257">
    <property type="entry name" value="PROKAR_LIPOPROTEIN"/>
    <property type="match status" value="1"/>
</dbReference>
<organism evidence="1">
    <name type="scientific">gut metagenome</name>
    <dbReference type="NCBI Taxonomy" id="749906"/>
    <lineage>
        <taxon>unclassified sequences</taxon>
        <taxon>metagenomes</taxon>
        <taxon>organismal metagenomes</taxon>
    </lineage>
</organism>
<proteinExistence type="predicted"/>